<name>A0A836D6U2_SHEEP</name>
<feature type="region of interest" description="Disordered" evidence="1">
    <location>
        <begin position="1"/>
        <end position="92"/>
    </location>
</feature>
<proteinExistence type="predicted"/>
<feature type="compositionally biased region" description="Basic and acidic residues" evidence="1">
    <location>
        <begin position="19"/>
        <end position="30"/>
    </location>
</feature>
<protein>
    <submittedName>
        <fullName evidence="2">Uncharacterized protein</fullName>
    </submittedName>
</protein>
<sequence>MEPAQHAGAAAHAVALSGDDARARGWDPGRDPGLGGERLGCHDESSPRVSSPPRDRGSEMGPTDRPTSLGWLGVSRQKENATLGSNPGLPGWGRGGVAVTPLAFRFLPPFASLPRG</sequence>
<accession>A0A836D6U2</accession>
<evidence type="ECO:0000256" key="1">
    <source>
        <dbReference type="SAM" id="MobiDB-lite"/>
    </source>
</evidence>
<reference evidence="2 3" key="1">
    <citation type="submission" date="2020-12" db="EMBL/GenBank/DDBJ databases">
        <title>De novo assembly of Tibetan sheep genome.</title>
        <authorList>
            <person name="Li X."/>
        </authorList>
    </citation>
    <scope>NUCLEOTIDE SEQUENCE [LARGE SCALE GENOMIC DNA]</scope>
    <source>
        <tissue evidence="2">Heart</tissue>
    </source>
</reference>
<dbReference type="EMBL" id="JAEMGP010000002">
    <property type="protein sequence ID" value="KAG5213949.1"/>
    <property type="molecule type" value="Genomic_DNA"/>
</dbReference>
<feature type="compositionally biased region" description="Low complexity" evidence="1">
    <location>
        <begin position="1"/>
        <end position="18"/>
    </location>
</feature>
<comment type="caution">
    <text evidence="2">The sequence shown here is derived from an EMBL/GenBank/DDBJ whole genome shotgun (WGS) entry which is preliminary data.</text>
</comment>
<dbReference type="AlphaFoldDB" id="A0A836D6U2"/>
<evidence type="ECO:0000313" key="2">
    <source>
        <dbReference type="EMBL" id="KAG5213949.1"/>
    </source>
</evidence>
<organism evidence="2 3">
    <name type="scientific">Ovis aries</name>
    <name type="common">Sheep</name>
    <dbReference type="NCBI Taxonomy" id="9940"/>
    <lineage>
        <taxon>Eukaryota</taxon>
        <taxon>Metazoa</taxon>
        <taxon>Chordata</taxon>
        <taxon>Craniata</taxon>
        <taxon>Vertebrata</taxon>
        <taxon>Euteleostomi</taxon>
        <taxon>Mammalia</taxon>
        <taxon>Eutheria</taxon>
        <taxon>Laurasiatheria</taxon>
        <taxon>Artiodactyla</taxon>
        <taxon>Ruminantia</taxon>
        <taxon>Pecora</taxon>
        <taxon>Bovidae</taxon>
        <taxon>Caprinae</taxon>
        <taxon>Ovis</taxon>
    </lineage>
</organism>
<gene>
    <name evidence="2" type="ORF">JEQ12_009735</name>
</gene>
<dbReference type="Proteomes" id="UP000664991">
    <property type="component" value="Unassembled WGS sequence"/>
</dbReference>
<evidence type="ECO:0000313" key="3">
    <source>
        <dbReference type="Proteomes" id="UP000664991"/>
    </source>
</evidence>